<dbReference type="Gene3D" id="1.25.40.10">
    <property type="entry name" value="Tetratricopeptide repeat domain"/>
    <property type="match status" value="2"/>
</dbReference>
<evidence type="ECO:0000256" key="4">
    <source>
        <dbReference type="ARBA" id="ARBA00022787"/>
    </source>
</evidence>
<keyword evidence="5 10" id="KW-0802">TPR repeat</keyword>
<dbReference type="PANTHER" id="PTHR46208">
    <property type="entry name" value="MITOCHONDRIAL IMPORT RECEPTOR SUBUNIT TOM70"/>
    <property type="match status" value="1"/>
</dbReference>
<dbReference type="NCBIfam" id="TIGR00990">
    <property type="entry name" value="3a0801s09"/>
    <property type="match status" value="1"/>
</dbReference>
<feature type="compositionally biased region" description="Basic and acidic residues" evidence="11">
    <location>
        <begin position="71"/>
        <end position="86"/>
    </location>
</feature>
<keyword evidence="8 12" id="KW-0472">Membrane</keyword>
<evidence type="ECO:0000313" key="13">
    <source>
        <dbReference type="EMBL" id="KAL0639363.1"/>
    </source>
</evidence>
<evidence type="ECO:0000256" key="2">
    <source>
        <dbReference type="ARBA" id="ARBA00022692"/>
    </source>
</evidence>
<keyword evidence="2 12" id="KW-0812">Transmembrane</keyword>
<evidence type="ECO:0000256" key="1">
    <source>
        <dbReference type="ARBA" id="ARBA00004572"/>
    </source>
</evidence>
<evidence type="ECO:0000256" key="5">
    <source>
        <dbReference type="ARBA" id="ARBA00022803"/>
    </source>
</evidence>
<name>A0ABR3GU35_9PEZI</name>
<comment type="subcellular location">
    <subcellularLocation>
        <location evidence="1">Mitochondrion outer membrane</location>
        <topology evidence="1">Single-pass membrane protein</topology>
    </subcellularLocation>
</comment>
<proteinExistence type="inferred from homology"/>
<evidence type="ECO:0000256" key="8">
    <source>
        <dbReference type="ARBA" id="ARBA00023136"/>
    </source>
</evidence>
<reference evidence="13 14" key="1">
    <citation type="submission" date="2024-02" db="EMBL/GenBank/DDBJ databases">
        <title>Discinaceae phylogenomics.</title>
        <authorList>
            <person name="Dirks A.C."/>
            <person name="James T.Y."/>
        </authorList>
    </citation>
    <scope>NUCLEOTIDE SEQUENCE [LARGE SCALE GENOMIC DNA]</scope>
    <source>
        <strain evidence="13 14">ACD0624</strain>
    </source>
</reference>
<evidence type="ECO:0000256" key="10">
    <source>
        <dbReference type="PROSITE-ProRule" id="PRU00339"/>
    </source>
</evidence>
<keyword evidence="4" id="KW-1000">Mitochondrion outer membrane</keyword>
<dbReference type="InterPro" id="IPR011990">
    <property type="entry name" value="TPR-like_helical_dom_sf"/>
</dbReference>
<keyword evidence="6 12" id="KW-1133">Transmembrane helix</keyword>
<dbReference type="EMBL" id="JBBBZM010000012">
    <property type="protein sequence ID" value="KAL0639363.1"/>
    <property type="molecule type" value="Genomic_DNA"/>
</dbReference>
<sequence>MSTPPLPSSGVVLHPSESSSLWTRLTTYASEHKVVVYTIGAVVVVAGAGGIYYLSQSGETGKGGKPKKDRRKDVKDKASSKDKAISEETPSPPPEPEDTLPEVDEEIMKTLTPEQKKDYATKLKAAGNKAYGNKDFDRAIELYSKAILCKPDPIFYSNRSACFNALGEWQKVVDDTTAAIALDPEYVKALNRRAHAYEELENFSEALLDFTASCIIDGFRNEGAAQSVERLLKKVAEAKGKAMLANRPKKLPSCTFVSNYLQSFRQNAPPAGLEDSATLLEGTGDYHLRAGLAAVDRKTVDGYEEAGQEFEKAMELGSRHEAYALNWRGTFKYLRGDPVDALDDLNKSIELDPRLTQSYIKRASMLLELGDRDGAAMDFATALEQNSEDPDIYYHRAQLHFILGEFAEAAKDYQKSIDLDREFIFSHIQLGVTQYKMGSIASSMATFRRCIKNFDQTPDVYNYYGELLLDQQKYQEAIEKFDRAVEMERTVKPMAMNVLPLINKALALFQWKQDFAEAEKLCEKALIIDPDCDIAVATMAQLLLQQGRVTEALKYFERAATLSRTEGEIVNALSYAEATRTQLEVQEKYPQLANRLQGMASLAR</sequence>
<evidence type="ECO:0000256" key="11">
    <source>
        <dbReference type="SAM" id="MobiDB-lite"/>
    </source>
</evidence>
<dbReference type="PANTHER" id="PTHR46208:SF1">
    <property type="entry name" value="MITOCHONDRIAL IMPORT RECEPTOR SUBUNIT TOM70"/>
    <property type="match status" value="1"/>
</dbReference>
<dbReference type="Proteomes" id="UP001447188">
    <property type="component" value="Unassembled WGS sequence"/>
</dbReference>
<gene>
    <name evidence="13" type="primary">TOM70</name>
    <name evidence="13" type="ORF">Q9L58_001590</name>
</gene>
<evidence type="ECO:0000256" key="7">
    <source>
        <dbReference type="ARBA" id="ARBA00023128"/>
    </source>
</evidence>
<keyword evidence="14" id="KW-1185">Reference proteome</keyword>
<feature type="transmembrane region" description="Helical" evidence="12">
    <location>
        <begin position="34"/>
        <end position="54"/>
    </location>
</feature>
<keyword evidence="7" id="KW-0496">Mitochondrion</keyword>
<evidence type="ECO:0000256" key="12">
    <source>
        <dbReference type="SAM" id="Phobius"/>
    </source>
</evidence>
<evidence type="ECO:0000313" key="14">
    <source>
        <dbReference type="Proteomes" id="UP001447188"/>
    </source>
</evidence>
<dbReference type="Pfam" id="PF13432">
    <property type="entry name" value="TPR_16"/>
    <property type="match status" value="2"/>
</dbReference>
<dbReference type="SUPFAM" id="SSF48452">
    <property type="entry name" value="TPR-like"/>
    <property type="match status" value="2"/>
</dbReference>
<dbReference type="PROSITE" id="PS50005">
    <property type="entry name" value="TPR"/>
    <property type="match status" value="2"/>
</dbReference>
<evidence type="ECO:0000256" key="6">
    <source>
        <dbReference type="ARBA" id="ARBA00022989"/>
    </source>
</evidence>
<accession>A0ABR3GU35</accession>
<evidence type="ECO:0000256" key="9">
    <source>
        <dbReference type="ARBA" id="ARBA00038030"/>
    </source>
</evidence>
<feature type="repeat" description="TPR" evidence="10">
    <location>
        <begin position="390"/>
        <end position="423"/>
    </location>
</feature>
<dbReference type="InterPro" id="IPR019734">
    <property type="entry name" value="TPR_rpt"/>
</dbReference>
<protein>
    <submittedName>
        <fullName evidence="13">TOM (Translocase of outer membrane) complex component</fullName>
    </submittedName>
</protein>
<comment type="caution">
    <text evidence="13">The sequence shown here is derived from an EMBL/GenBank/DDBJ whole genome shotgun (WGS) entry which is preliminary data.</text>
</comment>
<dbReference type="Pfam" id="PF14559">
    <property type="entry name" value="TPR_19"/>
    <property type="match status" value="1"/>
</dbReference>
<dbReference type="SMART" id="SM00028">
    <property type="entry name" value="TPR"/>
    <property type="match status" value="10"/>
</dbReference>
<feature type="repeat" description="TPR" evidence="10">
    <location>
        <begin position="458"/>
        <end position="491"/>
    </location>
</feature>
<feature type="region of interest" description="Disordered" evidence="11">
    <location>
        <begin position="56"/>
        <end position="102"/>
    </location>
</feature>
<dbReference type="InterPro" id="IPR005687">
    <property type="entry name" value="Tom70"/>
</dbReference>
<organism evidence="13 14">
    <name type="scientific">Discina gigas</name>
    <dbReference type="NCBI Taxonomy" id="1032678"/>
    <lineage>
        <taxon>Eukaryota</taxon>
        <taxon>Fungi</taxon>
        <taxon>Dikarya</taxon>
        <taxon>Ascomycota</taxon>
        <taxon>Pezizomycotina</taxon>
        <taxon>Pezizomycetes</taxon>
        <taxon>Pezizales</taxon>
        <taxon>Discinaceae</taxon>
        <taxon>Discina</taxon>
    </lineage>
</organism>
<keyword evidence="3" id="KW-0677">Repeat</keyword>
<evidence type="ECO:0000256" key="3">
    <source>
        <dbReference type="ARBA" id="ARBA00022737"/>
    </source>
</evidence>
<comment type="similarity">
    <text evidence="9">Belongs to the Tom70 family.</text>
</comment>